<reference evidence="1" key="1">
    <citation type="journal article" date="2022" name="J. Appl. Microbiol.">
        <title>Bacteriophage-Antibiotic Combinations Against Multidrug-Resistant Pseudomonas aeruginosa.</title>
        <authorList>
            <person name="Holger D."/>
            <person name="Lev K.L."/>
            <person name="Kebriaei R."/>
            <person name="Morrisette T."/>
            <person name="Shah R."/>
            <person name="Alexander J."/>
            <person name="Lehman S.M."/>
            <person name="Rybak M.J."/>
        </authorList>
    </citation>
    <scope>NUCLEOTIDE SEQUENCE</scope>
</reference>
<keyword evidence="2" id="KW-1185">Reference proteome</keyword>
<evidence type="ECO:0000313" key="2">
    <source>
        <dbReference type="Proteomes" id="UP000831536"/>
    </source>
</evidence>
<organism evidence="1 2">
    <name type="scientific">Pseudomonas phage EM</name>
    <dbReference type="NCBI Taxonomy" id="2936914"/>
    <lineage>
        <taxon>Viruses</taxon>
        <taxon>Duplodnaviria</taxon>
        <taxon>Heunggongvirae</taxon>
        <taxon>Uroviricota</taxon>
        <taxon>Caudoviricetes</taxon>
        <taxon>Vandenendeviridae</taxon>
        <taxon>Skurskavirinae</taxon>
        <taxon>Baldwinvirus</taxon>
        <taxon>Baldwinvirus EM</taxon>
    </lineage>
</organism>
<dbReference type="EMBL" id="ON169972">
    <property type="protein sequence ID" value="UPW35910.1"/>
    <property type="molecule type" value="Genomic_DNA"/>
</dbReference>
<evidence type="ECO:0000313" key="1">
    <source>
        <dbReference type="EMBL" id="UPW35910.1"/>
    </source>
</evidence>
<name>A0AAE9HGI3_9CAUD</name>
<dbReference type="Proteomes" id="UP000831536">
    <property type="component" value="Segment"/>
</dbReference>
<protein>
    <submittedName>
        <fullName evidence="1">Uncharacterized protein</fullName>
    </submittedName>
</protein>
<proteinExistence type="predicted"/>
<sequence length="91" mass="10494">MKVKANGAERSFISHWDGWDTMDTACFGFYIKPEYVLNPVFAAMKPSFLEMDYENCWFTFWGDEDQGIEGKLVTGSFSLVEGDFEILLKDE</sequence>
<accession>A0AAE9HGI3</accession>
<gene>
    <name evidence="1" type="ORF">EM_125</name>
</gene>